<feature type="compositionally biased region" description="Acidic residues" evidence="1">
    <location>
        <begin position="161"/>
        <end position="172"/>
    </location>
</feature>
<feature type="region of interest" description="Disordered" evidence="1">
    <location>
        <begin position="153"/>
        <end position="172"/>
    </location>
</feature>
<dbReference type="AlphaFoldDB" id="A0A172RWF1"/>
<name>A0A172RWF1_9ACTN</name>
<evidence type="ECO:0000313" key="3">
    <source>
        <dbReference type="Proteomes" id="UP000182975"/>
    </source>
</evidence>
<reference evidence="3" key="1">
    <citation type="submission" date="2016-10" db="EMBL/GenBank/DDBJ databases">
        <authorList>
            <person name="Varghese N."/>
        </authorList>
    </citation>
    <scope>NUCLEOTIDE SEQUENCE [LARGE SCALE GENOMIC DNA]</scope>
    <source>
        <strain evidence="3">DSM 21843</strain>
    </source>
</reference>
<dbReference type="PATRIC" id="fig|79604.3.peg.338"/>
<dbReference type="Proteomes" id="UP000182975">
    <property type="component" value="Unassembled WGS sequence"/>
</dbReference>
<evidence type="ECO:0000313" key="2">
    <source>
        <dbReference type="EMBL" id="SEO89630.1"/>
    </source>
</evidence>
<protein>
    <submittedName>
        <fullName evidence="2">Uncharacterized protein</fullName>
    </submittedName>
</protein>
<sequence>MADRIVEDTLESIPEIPERLQAVLIASLKEARERLEKGESVVPFTALAVKENLFLESHPADDTQQCFNLARHTVQNVRGADAYALCYDGYVETDDGTKDALIAEGGMAGEPEGYAIGYLYEEAKEEGAFPKVTSQPVYIGPAPNFMMLTPDVPAEPATEAEAAEAEATDAAE</sequence>
<proteinExistence type="predicted"/>
<dbReference type="KEGG" id="ddt:AAY81_01650"/>
<organism evidence="2 3">
    <name type="scientific">Denitrobacterium detoxificans</name>
    <dbReference type="NCBI Taxonomy" id="79604"/>
    <lineage>
        <taxon>Bacteria</taxon>
        <taxon>Bacillati</taxon>
        <taxon>Actinomycetota</taxon>
        <taxon>Coriobacteriia</taxon>
        <taxon>Eggerthellales</taxon>
        <taxon>Eggerthellaceae</taxon>
        <taxon>Denitrobacterium</taxon>
    </lineage>
</organism>
<keyword evidence="3" id="KW-1185">Reference proteome</keyword>
<evidence type="ECO:0000256" key="1">
    <source>
        <dbReference type="SAM" id="MobiDB-lite"/>
    </source>
</evidence>
<gene>
    <name evidence="2" type="ORF">SAMN02910314_01539</name>
</gene>
<dbReference type="EMBL" id="FOEC01000010">
    <property type="protein sequence ID" value="SEO89630.1"/>
    <property type="molecule type" value="Genomic_DNA"/>
</dbReference>
<accession>A0A172RWF1</accession>
<dbReference type="RefSeq" id="WP_066660600.1">
    <property type="nucleotide sequence ID" value="NZ_CP011402.1"/>
</dbReference>